<protein>
    <submittedName>
        <fullName evidence="1">Transcriptional regulator</fullName>
    </submittedName>
</protein>
<proteinExistence type="predicted"/>
<accession>A0A927K108</accession>
<reference evidence="1" key="1">
    <citation type="submission" date="2020-09" db="EMBL/GenBank/DDBJ databases">
        <title>Nocardioides sp. strain MJB4 16S ribosomal RNA gene Genome sequencing and assembly.</title>
        <authorList>
            <person name="Kim I."/>
        </authorList>
    </citation>
    <scope>NUCLEOTIDE SEQUENCE</scope>
    <source>
        <strain evidence="1">MJB4</strain>
    </source>
</reference>
<dbReference type="EMBL" id="JACYXZ010000001">
    <property type="protein sequence ID" value="MBD8868047.1"/>
    <property type="molecule type" value="Genomic_DNA"/>
</dbReference>
<organism evidence="1 2">
    <name type="scientific">Nocardioides donggukensis</name>
    <dbReference type="NCBI Taxonomy" id="2774019"/>
    <lineage>
        <taxon>Bacteria</taxon>
        <taxon>Bacillati</taxon>
        <taxon>Actinomycetota</taxon>
        <taxon>Actinomycetes</taxon>
        <taxon>Propionibacteriales</taxon>
        <taxon>Nocardioidaceae</taxon>
        <taxon>Nocardioides</taxon>
    </lineage>
</organism>
<keyword evidence="2" id="KW-1185">Reference proteome</keyword>
<sequence length="364" mass="38426">MTSVRRWCVVALVTVVVVGSPVLLRALPAGDSDLTAPELLALVSESGDRSFSGYVETAGALQIPSADRFDGVGALLGERNRLRVWWRDREAWRVAVMRTAGEVDLVHTAGLTTEYDYEDAEATTTRDPDIRLPRSADLLPPEVARRLLTGVTGADVTRLPARRVAGIAAPGLRLEGARERSSIGRVDLWADPESGLPLRVEVSARGSSAPDFSTGFVEITVATPAAADVEPRLTADVERSFDEVLDIADAVNQYAPIQAPDRAGGLARTSAARGAVGVYGDGLTQVIAIPLRDREADPLREQVRATPGAERVPGGDSVAIGPLGVFLGGDDGEGGWLVAGTVTGPVLVRAGQDLLRDAVFVGER</sequence>
<dbReference type="RefSeq" id="WP_192139383.1">
    <property type="nucleotide sequence ID" value="NZ_JACYXZ010000001.1"/>
</dbReference>
<evidence type="ECO:0000313" key="2">
    <source>
        <dbReference type="Proteomes" id="UP000616839"/>
    </source>
</evidence>
<name>A0A927K108_9ACTN</name>
<comment type="caution">
    <text evidence="1">The sequence shown here is derived from an EMBL/GenBank/DDBJ whole genome shotgun (WGS) entry which is preliminary data.</text>
</comment>
<gene>
    <name evidence="1" type="ORF">IE331_00270</name>
</gene>
<dbReference type="AlphaFoldDB" id="A0A927K108"/>
<evidence type="ECO:0000313" key="1">
    <source>
        <dbReference type="EMBL" id="MBD8868047.1"/>
    </source>
</evidence>
<dbReference type="Proteomes" id="UP000616839">
    <property type="component" value="Unassembled WGS sequence"/>
</dbReference>
<dbReference type="Gene3D" id="2.50.20.10">
    <property type="entry name" value="Lipoprotein localisation LolA/LolB/LppX"/>
    <property type="match status" value="1"/>
</dbReference>